<evidence type="ECO:0000256" key="1">
    <source>
        <dbReference type="SAM" id="SignalP"/>
    </source>
</evidence>
<dbReference type="RefSeq" id="WP_128560454.1">
    <property type="nucleotide sequence ID" value="NZ_BPQH01000001.1"/>
</dbReference>
<evidence type="ECO:0000313" key="2">
    <source>
        <dbReference type="EMBL" id="GJD47508.1"/>
    </source>
</evidence>
<feature type="signal peptide" evidence="1">
    <location>
        <begin position="1"/>
        <end position="29"/>
    </location>
</feature>
<protein>
    <submittedName>
        <fullName evidence="2">Uncharacterized protein</fullName>
    </submittedName>
</protein>
<evidence type="ECO:0000313" key="3">
    <source>
        <dbReference type="Proteomes" id="UP001055167"/>
    </source>
</evidence>
<comment type="caution">
    <text evidence="2">The sequence shown here is derived from an EMBL/GenBank/DDBJ whole genome shotgun (WGS) entry which is preliminary data.</text>
</comment>
<dbReference type="EMBL" id="BPQH01000001">
    <property type="protein sequence ID" value="GJD47508.1"/>
    <property type="molecule type" value="Genomic_DNA"/>
</dbReference>
<gene>
    <name evidence="2" type="ORF">OPKNFCMD_0216</name>
</gene>
<accession>A0ABQ4QQE3</accession>
<proteinExistence type="predicted"/>
<keyword evidence="3" id="KW-1185">Reference proteome</keyword>
<reference evidence="2" key="2">
    <citation type="submission" date="2021-08" db="EMBL/GenBank/DDBJ databases">
        <authorList>
            <person name="Tani A."/>
            <person name="Ola A."/>
            <person name="Ogura Y."/>
            <person name="Katsura K."/>
            <person name="Hayashi T."/>
        </authorList>
    </citation>
    <scope>NUCLEOTIDE SEQUENCE</scope>
    <source>
        <strain evidence="2">KCTC 52305</strain>
    </source>
</reference>
<dbReference type="Proteomes" id="UP001055167">
    <property type="component" value="Unassembled WGS sequence"/>
</dbReference>
<reference evidence="2" key="1">
    <citation type="journal article" date="2021" name="Front. Microbiol.">
        <title>Comprehensive Comparative Genomics and Phenotyping of Methylobacterium Species.</title>
        <authorList>
            <person name="Alessa O."/>
            <person name="Ogura Y."/>
            <person name="Fujitani Y."/>
            <person name="Takami H."/>
            <person name="Hayashi T."/>
            <person name="Sahin N."/>
            <person name="Tani A."/>
        </authorList>
    </citation>
    <scope>NUCLEOTIDE SEQUENCE</scope>
    <source>
        <strain evidence="2">KCTC 52305</strain>
    </source>
</reference>
<keyword evidence="1" id="KW-0732">Signal</keyword>
<sequence length="148" mass="14952">MRGRTGFRGCGALALAALAVGAAGLPARAASFEFVPAPQADLNRVYRVDKATGEVISCQYGLQENTIGTTLCFGPGEGAGPQAPSEYSLVASRHLREAGVFRVNQRTGAMSICYVLDDAVVCTPQANAGGGEAGGRVATGGAAPAPKP</sequence>
<organism evidence="2 3">
    <name type="scientific">Methylobacterium crusticola</name>
    <dbReference type="NCBI Taxonomy" id="1697972"/>
    <lineage>
        <taxon>Bacteria</taxon>
        <taxon>Pseudomonadati</taxon>
        <taxon>Pseudomonadota</taxon>
        <taxon>Alphaproteobacteria</taxon>
        <taxon>Hyphomicrobiales</taxon>
        <taxon>Methylobacteriaceae</taxon>
        <taxon>Methylobacterium</taxon>
    </lineage>
</organism>
<feature type="chain" id="PRO_5046968363" evidence="1">
    <location>
        <begin position="30"/>
        <end position="148"/>
    </location>
</feature>
<name>A0ABQ4QQE3_9HYPH</name>